<name>A0A0P1E305_9RHOB</name>
<dbReference type="AlphaFoldDB" id="A0A0P1E305"/>
<proteinExistence type="predicted"/>
<evidence type="ECO:0000313" key="2">
    <source>
        <dbReference type="Proteomes" id="UP000050786"/>
    </source>
</evidence>
<protein>
    <submittedName>
        <fullName evidence="1">Uncharacterized protein</fullName>
    </submittedName>
</protein>
<evidence type="ECO:0000313" key="1">
    <source>
        <dbReference type="EMBL" id="CUH42643.1"/>
    </source>
</evidence>
<gene>
    <name evidence="1" type="ORF">RUM4293_01531</name>
</gene>
<dbReference type="EMBL" id="CYPS01000023">
    <property type="protein sequence ID" value="CUH42643.1"/>
    <property type="molecule type" value="Genomic_DNA"/>
</dbReference>
<dbReference type="RefSeq" id="WP_058272712.1">
    <property type="nucleotide sequence ID" value="NZ_CYPS01000023.1"/>
</dbReference>
<accession>A0A0P1E305</accession>
<keyword evidence="2" id="KW-1185">Reference proteome</keyword>
<organism evidence="1 2">
    <name type="scientific">Ruegeria atlantica</name>
    <dbReference type="NCBI Taxonomy" id="81569"/>
    <lineage>
        <taxon>Bacteria</taxon>
        <taxon>Pseudomonadati</taxon>
        <taxon>Pseudomonadota</taxon>
        <taxon>Alphaproteobacteria</taxon>
        <taxon>Rhodobacterales</taxon>
        <taxon>Roseobacteraceae</taxon>
        <taxon>Ruegeria</taxon>
    </lineage>
</organism>
<reference evidence="2" key="1">
    <citation type="submission" date="2015-09" db="EMBL/GenBank/DDBJ databases">
        <authorList>
            <person name="Rodrigo-Torres L."/>
            <person name="Arahal D.R."/>
        </authorList>
    </citation>
    <scope>NUCLEOTIDE SEQUENCE [LARGE SCALE GENOMIC DNA]</scope>
    <source>
        <strain evidence="2">CECT 4293</strain>
    </source>
</reference>
<sequence>MELFIYGNIPEYEEKFKMGGSAFCKTFWGWVRSAPFYPAEANRITFGKAGGPECFCQKTGPYLGTFAPRCDMNALLWRTARL</sequence>
<dbReference type="Proteomes" id="UP000050786">
    <property type="component" value="Unassembled WGS sequence"/>
</dbReference>